<accession>A0ABQ7QXS0</accession>
<protein>
    <recommendedName>
        <fullName evidence="4">FLYWCH-type domain-containing protein</fullName>
    </recommendedName>
</protein>
<comment type="caution">
    <text evidence="5">The sequence shown here is derived from an EMBL/GenBank/DDBJ whole genome shotgun (WGS) entry which is preliminary data.</text>
</comment>
<dbReference type="Pfam" id="PF04500">
    <property type="entry name" value="FLYWCH"/>
    <property type="match status" value="1"/>
</dbReference>
<keyword evidence="3" id="KW-0862">Zinc</keyword>
<keyword evidence="2" id="KW-0863">Zinc-finger</keyword>
<dbReference type="Gene3D" id="2.20.25.240">
    <property type="match status" value="1"/>
</dbReference>
<keyword evidence="1" id="KW-0479">Metal-binding</keyword>
<dbReference type="Proteomes" id="UP000823941">
    <property type="component" value="Chromosome 6"/>
</dbReference>
<keyword evidence="6" id="KW-1185">Reference proteome</keyword>
<dbReference type="EMBL" id="JAHIBW010000006">
    <property type="protein sequence ID" value="KAG7309837.1"/>
    <property type="molecule type" value="Genomic_DNA"/>
</dbReference>
<evidence type="ECO:0000259" key="4">
    <source>
        <dbReference type="Pfam" id="PF04500"/>
    </source>
</evidence>
<evidence type="ECO:0000256" key="3">
    <source>
        <dbReference type="ARBA" id="ARBA00022833"/>
    </source>
</evidence>
<evidence type="ECO:0000256" key="2">
    <source>
        <dbReference type="ARBA" id="ARBA00022771"/>
    </source>
</evidence>
<gene>
    <name evidence="5" type="ORF">JYU34_004348</name>
</gene>
<organism evidence="5 6">
    <name type="scientific">Plutella xylostella</name>
    <name type="common">Diamondback moth</name>
    <name type="synonym">Plutella maculipennis</name>
    <dbReference type="NCBI Taxonomy" id="51655"/>
    <lineage>
        <taxon>Eukaryota</taxon>
        <taxon>Metazoa</taxon>
        <taxon>Ecdysozoa</taxon>
        <taxon>Arthropoda</taxon>
        <taxon>Hexapoda</taxon>
        <taxon>Insecta</taxon>
        <taxon>Pterygota</taxon>
        <taxon>Neoptera</taxon>
        <taxon>Endopterygota</taxon>
        <taxon>Lepidoptera</taxon>
        <taxon>Glossata</taxon>
        <taxon>Ditrysia</taxon>
        <taxon>Yponomeutoidea</taxon>
        <taxon>Plutellidae</taxon>
        <taxon>Plutella</taxon>
    </lineage>
</organism>
<feature type="domain" description="FLYWCH-type" evidence="4">
    <location>
        <begin position="1"/>
        <end position="52"/>
    </location>
</feature>
<dbReference type="InterPro" id="IPR007588">
    <property type="entry name" value="Znf_FLYWCH"/>
</dbReference>
<name>A0ABQ7QXS0_PLUXY</name>
<sequence length="71" mass="8326">MFQNYTFNLNRKQTRNTLWYCTSRSSRGCRCSLKCDKENPVIIETIEGEHNHDPPQYIKSGEGVWCKLSRG</sequence>
<reference evidence="5 6" key="1">
    <citation type="submission" date="2021-06" db="EMBL/GenBank/DDBJ databases">
        <title>A haploid diamondback moth (Plutella xylostella L.) genome assembly resolves 31 chromosomes and identifies a diamide resistance mutation.</title>
        <authorList>
            <person name="Ward C.M."/>
            <person name="Perry K.D."/>
            <person name="Baker G."/>
            <person name="Powis K."/>
            <person name="Heckel D.G."/>
            <person name="Baxter S.W."/>
        </authorList>
    </citation>
    <scope>NUCLEOTIDE SEQUENCE [LARGE SCALE GENOMIC DNA]</scope>
    <source>
        <strain evidence="5 6">LV</strain>
        <tissue evidence="5">Single pupa</tissue>
    </source>
</reference>
<evidence type="ECO:0000256" key="1">
    <source>
        <dbReference type="ARBA" id="ARBA00022723"/>
    </source>
</evidence>
<evidence type="ECO:0000313" key="6">
    <source>
        <dbReference type="Proteomes" id="UP000823941"/>
    </source>
</evidence>
<proteinExistence type="predicted"/>
<evidence type="ECO:0000313" key="5">
    <source>
        <dbReference type="EMBL" id="KAG7309837.1"/>
    </source>
</evidence>